<dbReference type="Pfam" id="PF19326">
    <property type="entry name" value="AMP_deaminase"/>
    <property type="match status" value="2"/>
</dbReference>
<accession>C5E342</accession>
<dbReference type="SUPFAM" id="SSF51556">
    <property type="entry name" value="Metallo-dependent hydrolases"/>
    <property type="match status" value="1"/>
</dbReference>
<dbReference type="GeneID" id="8294645"/>
<comment type="similarity">
    <text evidence="1">Belongs to the metallo-dependent hydrolases superfamily. Adenosine and AMP deaminases family.</text>
</comment>
<dbReference type="GO" id="GO:0003876">
    <property type="term" value="F:AMP deaminase activity"/>
    <property type="evidence" value="ECO:0007669"/>
    <property type="project" value="InterPro"/>
</dbReference>
<dbReference type="InterPro" id="IPR032466">
    <property type="entry name" value="Metal_Hydrolase"/>
</dbReference>
<dbReference type="EMBL" id="CU928180">
    <property type="protein sequence ID" value="CAR30453.1"/>
    <property type="molecule type" value="Genomic_DNA"/>
</dbReference>
<feature type="region of interest" description="Disordered" evidence="2">
    <location>
        <begin position="1"/>
        <end position="33"/>
    </location>
</feature>
<evidence type="ECO:0000313" key="3">
    <source>
        <dbReference type="EMBL" id="CAR30453.1"/>
    </source>
</evidence>
<dbReference type="OrthoDB" id="1723809at2759"/>
<dbReference type="eggNOG" id="KOG1096">
    <property type="taxonomic scope" value="Eukaryota"/>
</dbReference>
<reference evidence="3 4" key="1">
    <citation type="journal article" date="2009" name="Genome Res.">
        <title>Comparative genomics of protoploid Saccharomycetaceae.</title>
        <authorList>
            <consortium name="The Genolevures Consortium"/>
            <person name="Souciet J.-L."/>
            <person name="Dujon B."/>
            <person name="Gaillardin C."/>
            <person name="Johnston M."/>
            <person name="Baret P.V."/>
            <person name="Cliften P."/>
            <person name="Sherman D.J."/>
            <person name="Weissenbach J."/>
            <person name="Westhof E."/>
            <person name="Wincker P."/>
            <person name="Jubin C."/>
            <person name="Poulain J."/>
            <person name="Barbe V."/>
            <person name="Segurens B."/>
            <person name="Artiguenave F."/>
            <person name="Anthouard V."/>
            <person name="Vacherie B."/>
            <person name="Val M.-E."/>
            <person name="Fulton R.S."/>
            <person name="Minx P."/>
            <person name="Wilson R."/>
            <person name="Durrens P."/>
            <person name="Jean G."/>
            <person name="Marck C."/>
            <person name="Martin T."/>
            <person name="Nikolski M."/>
            <person name="Rolland T."/>
            <person name="Seret M.-L."/>
            <person name="Casaregola S."/>
            <person name="Despons L."/>
            <person name="Fairhead C."/>
            <person name="Fischer G."/>
            <person name="Lafontaine I."/>
            <person name="Leh V."/>
            <person name="Lemaire M."/>
            <person name="de Montigny J."/>
            <person name="Neuveglise C."/>
            <person name="Thierry A."/>
            <person name="Blanc-Lenfle I."/>
            <person name="Bleykasten C."/>
            <person name="Diffels J."/>
            <person name="Fritsch E."/>
            <person name="Frangeul L."/>
            <person name="Goeffon A."/>
            <person name="Jauniaux N."/>
            <person name="Kachouri-Lafond R."/>
            <person name="Payen C."/>
            <person name="Potier S."/>
            <person name="Pribylova L."/>
            <person name="Ozanne C."/>
            <person name="Richard G.-F."/>
            <person name="Sacerdot C."/>
            <person name="Straub M.-L."/>
            <person name="Talla E."/>
        </authorList>
    </citation>
    <scope>NUCLEOTIDE SEQUENCE [LARGE SCALE GENOMIC DNA]</scope>
    <source>
        <strain evidence="4">ATCC 56472 / CBS 6340 / NRRL Y-8284</strain>
    </source>
</reference>
<dbReference type="Proteomes" id="UP000002036">
    <property type="component" value="Chromosome H"/>
</dbReference>
<dbReference type="KEGG" id="lth:KLTH0H10208g"/>
<evidence type="ECO:0000256" key="2">
    <source>
        <dbReference type="SAM" id="MobiDB-lite"/>
    </source>
</evidence>
<protein>
    <submittedName>
        <fullName evidence="3">KLTH0H10208p</fullName>
    </submittedName>
</protein>
<dbReference type="FunCoup" id="C5E342">
    <property type="interactions" value="103"/>
</dbReference>
<dbReference type="HOGENOM" id="CLU_003782_2_0_1"/>
<organism evidence="3 4">
    <name type="scientific">Lachancea thermotolerans (strain ATCC 56472 / CBS 6340 / NRRL Y-8284)</name>
    <name type="common">Yeast</name>
    <name type="synonym">Kluyveromyces thermotolerans</name>
    <dbReference type="NCBI Taxonomy" id="559295"/>
    <lineage>
        <taxon>Eukaryota</taxon>
        <taxon>Fungi</taxon>
        <taxon>Dikarya</taxon>
        <taxon>Ascomycota</taxon>
        <taxon>Saccharomycotina</taxon>
        <taxon>Saccharomycetes</taxon>
        <taxon>Saccharomycetales</taxon>
        <taxon>Saccharomycetaceae</taxon>
        <taxon>Lachancea</taxon>
    </lineage>
</organism>
<dbReference type="OMA" id="SYNIRWN"/>
<dbReference type="GO" id="GO:0005829">
    <property type="term" value="C:cytosol"/>
    <property type="evidence" value="ECO:0007669"/>
    <property type="project" value="TreeGrafter"/>
</dbReference>
<dbReference type="AlphaFoldDB" id="C5E342"/>
<evidence type="ECO:0000313" key="4">
    <source>
        <dbReference type="Proteomes" id="UP000002036"/>
    </source>
</evidence>
<sequence length="799" mass="93254">MAEIQRRPSLMLDDEEDLSHERRSRLPSQVTDAPLDDTDMIALNTTYDKQIIQGQPMHLEFNGHTNPIHQEVSASQLKNHRHLDEKGCLTVFDIIGKKRAHYLKSSAQDALSSPKNDTKSWFLYPRPLPKFWKFDKDRRLQDTQDRAIENNGRPDHKGYFTTRASHADAYNQSSPTDKINLNYTGKFFELENYAEEFRNVVGPRNTTTLSYKEVVAKISPIEEFSKDFQWVLSYLVSEELNSLATKRIEYLLNRFDLFQQLEGRTEIRENRLVPHRDFYNVRKVDQNFLLSGCVSQRQLNEFIWEKLNLEPERIVYKNSEGKEFKLRQIFCNGADAKSNEDASIGLKAVDDLFLEWYQTVYLPGSHLMGRCAPAPGKDHTFFMIAKTFLEFDNCMNGEYFAELVVRYVIQSFEKSKYQLAQLSVDFQFCEDWWFKFSDWITKWKLVSYNIRWNVRLGRSYTKLHASGIVESFQDYLDYIFRPLFSSKAKNDMKLQYFLSTVCCLDLSATEGDDYVWKKFMDPQSTLPIDWSATRDNPPIAYYMFYLMEYVKQFNLMRRNNLQNPVTLRLYAPLLRSRVSQFKAGISITEQLESLICNVLLCHSGLLQAEPLWDASPAVLYLYYLLQIPVIVSPLSSVSIAQEKPKTSRADGIRDVTVQSTRFYTGNPFLQMQKIGLRVILSSNSVLFNSSYTMEPIIEEYSVAASIYLLNSADLCEFVRNSIVTSGYEGFYKAHWNGIGLTKTQFLREKIGGTDSWYDQELDTSYKHNVPTTRRLYRKDCLDREWEFIRKQVPSELCFS</sequence>
<evidence type="ECO:0000256" key="1">
    <source>
        <dbReference type="ARBA" id="ARBA00006676"/>
    </source>
</evidence>
<dbReference type="InParanoid" id="C5E342"/>
<gene>
    <name evidence="3" type="ordered locus">KLTH0H10208g</name>
</gene>
<keyword evidence="4" id="KW-1185">Reference proteome</keyword>
<dbReference type="PANTHER" id="PTHR11359:SF7">
    <property type="entry name" value="INACTIVE DEAMINASE YBR284W-RELATED"/>
    <property type="match status" value="1"/>
</dbReference>
<dbReference type="RefSeq" id="XP_002556315.1">
    <property type="nucleotide sequence ID" value="XM_002556269.1"/>
</dbReference>
<dbReference type="STRING" id="559295.C5E342"/>
<dbReference type="InterPro" id="IPR006329">
    <property type="entry name" value="AMPD"/>
</dbReference>
<proteinExistence type="inferred from homology"/>
<dbReference type="GO" id="GO:0032264">
    <property type="term" value="P:IMP salvage"/>
    <property type="evidence" value="ECO:0007669"/>
    <property type="project" value="InterPro"/>
</dbReference>
<dbReference type="PANTHER" id="PTHR11359">
    <property type="entry name" value="AMP DEAMINASE"/>
    <property type="match status" value="1"/>
</dbReference>
<dbReference type="Gene3D" id="3.20.20.140">
    <property type="entry name" value="Metal-dependent hydrolases"/>
    <property type="match status" value="2"/>
</dbReference>
<name>C5E342_LACTC</name>